<dbReference type="KEGG" id="asn:102375736"/>
<dbReference type="AlphaFoldDB" id="A0A3Q0HHF7"/>
<dbReference type="InParanoid" id="A0A3Q0HHF7"/>
<evidence type="ECO:0000256" key="1">
    <source>
        <dbReference type="ARBA" id="ARBA00004173"/>
    </source>
</evidence>
<evidence type="ECO:0000313" key="10">
    <source>
        <dbReference type="RefSeq" id="XP_025071379.1"/>
    </source>
</evidence>
<keyword evidence="9" id="KW-1185">Reference proteome</keyword>
<dbReference type="Gene3D" id="1.20.5.500">
    <property type="entry name" value="Single helix bin"/>
    <property type="match status" value="1"/>
</dbReference>
<keyword evidence="3" id="KW-0809">Transit peptide</keyword>
<keyword evidence="5" id="KW-0496">Mitochondrion</keyword>
<gene>
    <name evidence="10" type="primary">ATP5IF1</name>
</gene>
<dbReference type="STRING" id="38654.A0A3Q0HHF7"/>
<evidence type="ECO:0000256" key="4">
    <source>
        <dbReference type="ARBA" id="ARBA00023054"/>
    </source>
</evidence>
<evidence type="ECO:0000256" key="7">
    <source>
        <dbReference type="ARBA" id="ARBA00046200"/>
    </source>
</evidence>
<evidence type="ECO:0000313" key="9">
    <source>
        <dbReference type="Proteomes" id="UP000189705"/>
    </source>
</evidence>
<comment type="function">
    <text evidence="7">Endogenous F(1)F(o)-ATPase inhibitor limiting ATP depletion when the mitochondrial membrane potential falls below a threshold and the F(1)F(o)-ATP synthase starts hydrolyzing ATP to pump protons out of the mitochondrial matrix. Required to avoid the consumption of cellular ATP when the F(1)F(o)-ATP synthase enzyme acts as an ATP hydrolase. Indirectly acts as a regulator of heme synthesis in erythroid tissues: regulates heme synthesis by modulating the mitochondrial pH and redox potential, allowing FECH to efficiently catalyze the incorporation of iron into protoporphyrin IX to produce heme.</text>
</comment>
<evidence type="ECO:0000256" key="6">
    <source>
        <dbReference type="ARBA" id="ARBA00026043"/>
    </source>
</evidence>
<dbReference type="SUPFAM" id="SSF64602">
    <property type="entry name" value="F1 ATPase inhibitor, IF1, C-terminal domain"/>
    <property type="match status" value="1"/>
</dbReference>
<evidence type="ECO:0000256" key="3">
    <source>
        <dbReference type="ARBA" id="ARBA00022946"/>
    </source>
</evidence>
<sequence>MTLVINGKMFFISFRERVLCHEKVTRDPIGGERRRGPFPHGRGAVACHRRAQRWSARLRVTLGCTLLGQARRCKGGGRWRRACCAVACAGPSSCSSSAGGARAPAPARTREREREQLAALKKHHEEEIDHHKKQIDLLQKEIERHKYKIKKLKNDD</sequence>
<accession>A0A3Q0HHF7</accession>
<name>A0A3Q0HHF7_ALLSI</name>
<feature type="compositionally biased region" description="Low complexity" evidence="8">
    <location>
        <begin position="90"/>
        <end position="107"/>
    </location>
</feature>
<comment type="similarity">
    <text evidence="2">Belongs to the ATPase inhibitor family.</text>
</comment>
<organism evidence="9 10">
    <name type="scientific">Alligator sinensis</name>
    <name type="common">Chinese alligator</name>
    <dbReference type="NCBI Taxonomy" id="38654"/>
    <lineage>
        <taxon>Eukaryota</taxon>
        <taxon>Metazoa</taxon>
        <taxon>Chordata</taxon>
        <taxon>Craniata</taxon>
        <taxon>Vertebrata</taxon>
        <taxon>Euteleostomi</taxon>
        <taxon>Archelosauria</taxon>
        <taxon>Archosauria</taxon>
        <taxon>Crocodylia</taxon>
        <taxon>Alligatoridae</taxon>
        <taxon>Alligatorinae</taxon>
        <taxon>Alligator</taxon>
    </lineage>
</organism>
<dbReference type="FunFam" id="1.20.5.500:FF:000003">
    <property type="entry name" value="ATPase inhibitor B, mitochondrial"/>
    <property type="match status" value="1"/>
</dbReference>
<dbReference type="Proteomes" id="UP000189705">
    <property type="component" value="Unplaced"/>
</dbReference>
<dbReference type="CTD" id="93974"/>
<evidence type="ECO:0000256" key="8">
    <source>
        <dbReference type="SAM" id="MobiDB-lite"/>
    </source>
</evidence>
<evidence type="ECO:0000256" key="5">
    <source>
        <dbReference type="ARBA" id="ARBA00023128"/>
    </source>
</evidence>
<feature type="region of interest" description="Disordered" evidence="8">
    <location>
        <begin position="90"/>
        <end position="115"/>
    </location>
</feature>
<dbReference type="GO" id="GO:0005739">
    <property type="term" value="C:mitochondrion"/>
    <property type="evidence" value="ECO:0007669"/>
    <property type="project" value="UniProtKB-SubCell"/>
</dbReference>
<comment type="subcellular location">
    <subcellularLocation>
        <location evidence="1">Mitochondrion</location>
    </subcellularLocation>
</comment>
<proteinExistence type="inferred from homology"/>
<comment type="subunit">
    <text evidence="6">Homodimer; represents the active form and is present at a pH value below 6.5. Homotetramer; represents the inactive form and is present at a pH value above 7.0.</text>
</comment>
<reference evidence="10" key="1">
    <citation type="submission" date="2025-08" db="UniProtKB">
        <authorList>
            <consortium name="RefSeq"/>
        </authorList>
    </citation>
    <scope>IDENTIFICATION</scope>
</reference>
<keyword evidence="4" id="KW-0175">Coiled coil</keyword>
<dbReference type="RefSeq" id="XP_025071379.1">
    <property type="nucleotide sequence ID" value="XM_025215594.1"/>
</dbReference>
<evidence type="ECO:0000256" key="2">
    <source>
        <dbReference type="ARBA" id="ARBA00010901"/>
    </source>
</evidence>
<protein>
    <submittedName>
        <fullName evidence="10">ATPase inhibitor, mitochondrial</fullName>
    </submittedName>
</protein>
<dbReference type="GeneID" id="102375736"/>